<evidence type="ECO:0000313" key="3">
    <source>
        <dbReference type="EMBL" id="SQF25316.1"/>
    </source>
</evidence>
<evidence type="ECO:0000313" key="2">
    <source>
        <dbReference type="EMBL" id="CAD0138249.1"/>
    </source>
</evidence>
<reference evidence="3 4" key="1">
    <citation type="submission" date="2018-06" db="EMBL/GenBank/DDBJ databases">
        <authorList>
            <consortium name="Pathogen Informatics"/>
            <person name="Doyle S."/>
        </authorList>
    </citation>
    <scope>NUCLEOTIDE SEQUENCE [LARGE SCALE GENOMIC DNA]</scope>
    <source>
        <strain evidence="3 4">NCTC12958</strain>
    </source>
</reference>
<organism evidence="3 4">
    <name type="scientific">Streptococcus thermophilus</name>
    <dbReference type="NCBI Taxonomy" id="1308"/>
    <lineage>
        <taxon>Bacteria</taxon>
        <taxon>Bacillati</taxon>
        <taxon>Bacillota</taxon>
        <taxon>Bacilli</taxon>
        <taxon>Lactobacillales</taxon>
        <taxon>Streptococcaceae</taxon>
        <taxon>Streptococcus</taxon>
    </lineage>
</organism>
<dbReference type="InterPro" id="IPR008948">
    <property type="entry name" value="L-Aspartase-like"/>
</dbReference>
<dbReference type="Gene3D" id="1.20.200.10">
    <property type="entry name" value="Fumarase/aspartase (Central domain)"/>
    <property type="match status" value="1"/>
</dbReference>
<evidence type="ECO:0000313" key="5">
    <source>
        <dbReference type="Proteomes" id="UP000509833"/>
    </source>
</evidence>
<protein>
    <submittedName>
        <fullName evidence="3">Histidine ammonia-lyase</fullName>
        <ecNumber evidence="3">4.3.1.3</ecNumber>
    </submittedName>
</protein>
<keyword evidence="1 3" id="KW-0456">Lyase</keyword>
<dbReference type="Pfam" id="PF00221">
    <property type="entry name" value="Lyase_aromatic"/>
    <property type="match status" value="1"/>
</dbReference>
<dbReference type="AlphaFoldDB" id="A0A2X3UYM3"/>
<evidence type="ECO:0000256" key="1">
    <source>
        <dbReference type="ARBA" id="ARBA00023239"/>
    </source>
</evidence>
<dbReference type="EC" id="4.3.1.3" evidence="3"/>
<gene>
    <name evidence="3" type="primary">hutH</name>
    <name evidence="3" type="ORF">NCTC12958_01517</name>
    <name evidence="2" type="ORF">STHERMO_1370</name>
</gene>
<dbReference type="InterPro" id="IPR024083">
    <property type="entry name" value="Fumarase/histidase_N"/>
</dbReference>
<dbReference type="Proteomes" id="UP000249634">
    <property type="component" value="Chromosome 1"/>
</dbReference>
<evidence type="ECO:0000313" key="4">
    <source>
        <dbReference type="Proteomes" id="UP000249634"/>
    </source>
</evidence>
<dbReference type="RefSeq" id="WP_014727591.1">
    <property type="nucleotide sequence ID" value="NZ_BPPS01000009.1"/>
</dbReference>
<dbReference type="EMBL" id="LS483339">
    <property type="protein sequence ID" value="SQF25316.1"/>
    <property type="molecule type" value="Genomic_DNA"/>
</dbReference>
<dbReference type="EMBL" id="LR822017">
    <property type="protein sequence ID" value="CAD0138249.1"/>
    <property type="molecule type" value="Genomic_DNA"/>
</dbReference>
<dbReference type="Proteomes" id="UP000509833">
    <property type="component" value="Chromosome"/>
</dbReference>
<dbReference type="CDD" id="cd00332">
    <property type="entry name" value="PAL-HAL"/>
    <property type="match status" value="1"/>
</dbReference>
<sequence>MELTGYGLTVESIERVVKGEKVTIAPEAYHRLKASRKVVLQVLDSQQQIYGLNTGVGKNKDRKIPKDKIEEFNRQLIYAHCVGIEPELSIDNVRAAMLIHLNNMLKGYAGIQVAIPERLVDFLNLGVTPVVNGFGSVGEGDIGILSYIGLGLMGEGLVDYEGNRYEAREVFKRLHLKPIRFYAKDGLAVISSNAVSFSRLSLLIPKIKNLLYWFDLACSLSLEALGGNITPLDDLVVKAKHHNGQNISSQHFQSALRDSYLLNNKTKTVQDPLSFRNATLIHGAAYDSLSYVEEQLLLELESSDDNPMVDIDNQRILSTPHFETLNVSLAIEMLNVALSHVSNASIQRMIKLGNPDFTGLSRFLIADEHQYFGLQALQKTAATLDVEIHHACQTLSNISYPLAGEMEDRQTNLPLILQELDGIVNKLHEILAIELLYATQAISIRFPEERPLGLLTHEVFQIIFERYGTLQDHHMLYQVIRGISKDIGKICIRTLFTKDYVSA</sequence>
<dbReference type="SUPFAM" id="SSF48557">
    <property type="entry name" value="L-aspartase-like"/>
    <property type="match status" value="1"/>
</dbReference>
<name>A0A2X3UYM3_STRTR</name>
<accession>A0A2X3UYM3</accession>
<dbReference type="Gene3D" id="1.10.275.10">
    <property type="entry name" value="Fumarase/aspartase (N-terminal domain)"/>
    <property type="match status" value="1"/>
</dbReference>
<dbReference type="PANTHER" id="PTHR10362">
    <property type="entry name" value="HISTIDINE AMMONIA-LYASE"/>
    <property type="match status" value="1"/>
</dbReference>
<dbReference type="GO" id="GO:0004397">
    <property type="term" value="F:histidine ammonia-lyase activity"/>
    <property type="evidence" value="ECO:0007669"/>
    <property type="project" value="UniProtKB-EC"/>
</dbReference>
<reference evidence="2 5" key="2">
    <citation type="submission" date="2020-06" db="EMBL/GenBank/DDBJ databases">
        <authorList>
            <person name="Chuat V."/>
        </authorList>
    </citation>
    <scope>NUCLEOTIDE SEQUENCE [LARGE SCALE GENOMIC DNA]</scope>
    <source>
        <strain evidence="2">STH_CIRM_336</strain>
    </source>
</reference>
<dbReference type="InterPro" id="IPR001106">
    <property type="entry name" value="Aromatic_Lyase"/>
</dbReference>
<proteinExistence type="predicted"/>